<evidence type="ECO:0000313" key="1">
    <source>
        <dbReference type="EMBL" id="VFS89238.1"/>
    </source>
</evidence>
<protein>
    <submittedName>
        <fullName evidence="1">Uncharacterized protein</fullName>
    </submittedName>
</protein>
<accession>A0A485CWV0</accession>
<dbReference type="EMBL" id="CAADJD010000031">
    <property type="protein sequence ID" value="VFS89238.1"/>
    <property type="molecule type" value="Genomic_DNA"/>
</dbReference>
<dbReference type="AlphaFoldDB" id="A0A485CWV0"/>
<organism evidence="1 2">
    <name type="scientific">Kluyvera cryocrescens</name>
    <name type="common">Kluyvera citrophila</name>
    <dbReference type="NCBI Taxonomy" id="580"/>
    <lineage>
        <taxon>Bacteria</taxon>
        <taxon>Pseudomonadati</taxon>
        <taxon>Pseudomonadota</taxon>
        <taxon>Gammaproteobacteria</taxon>
        <taxon>Enterobacterales</taxon>
        <taxon>Enterobacteriaceae</taxon>
        <taxon>Kluyvera</taxon>
    </lineage>
</organism>
<proteinExistence type="predicted"/>
<name>A0A485CWV0_KLUCR</name>
<keyword evidence="2" id="KW-1185">Reference proteome</keyword>
<reference evidence="1 2" key="1">
    <citation type="submission" date="2019-03" db="EMBL/GenBank/DDBJ databases">
        <authorList>
            <consortium name="Pathogen Informatics"/>
        </authorList>
    </citation>
    <scope>NUCLEOTIDE SEQUENCE [LARGE SCALE GENOMIC DNA]</scope>
    <source>
        <strain evidence="1 2">NCTC12993</strain>
    </source>
</reference>
<evidence type="ECO:0000313" key="2">
    <source>
        <dbReference type="Proteomes" id="UP000401081"/>
    </source>
</evidence>
<dbReference type="Proteomes" id="UP000401081">
    <property type="component" value="Unassembled WGS sequence"/>
</dbReference>
<sequence>MKMFLSLGGPLSQNDLTAMYQLNMLFQLIPFIFDFVFKTGFLGSQCMPEQWQG</sequence>
<gene>
    <name evidence="1" type="ORF">NCTC12993_07217</name>
</gene>